<keyword evidence="3" id="KW-1185">Reference proteome</keyword>
<protein>
    <submittedName>
        <fullName evidence="2">Uncharacterized protein</fullName>
    </submittedName>
</protein>
<feature type="region of interest" description="Disordered" evidence="1">
    <location>
        <begin position="1"/>
        <end position="132"/>
    </location>
</feature>
<feature type="region of interest" description="Disordered" evidence="1">
    <location>
        <begin position="206"/>
        <end position="237"/>
    </location>
</feature>
<feature type="compositionally biased region" description="Basic and acidic residues" evidence="1">
    <location>
        <begin position="101"/>
        <end position="114"/>
    </location>
</feature>
<sequence length="256" mass="28742">MLTMGTADRRSTPTPQPPQQQTQQPPQLQQPSPQQPVSQQQQSPQVAPTKSPTPPSTAETDVVEQDNVELRHTPQQSQPPSPPKQSATVPRTVSLPASPPERYRALPQTEHRLDYSQSERLPNRPKLVRSTSRKEAIKNFVKKETANFFGVDESKQNDQQLRWLDRRKRLASRAYGPLKAEYRQSSGGMAHRRAVSEITGVQPIPGRVSGWRPDVLPGPSDVPDSMPEYRNGSSVKRKDSVARMTWDGLSYVVTRE</sequence>
<evidence type="ECO:0000313" key="3">
    <source>
        <dbReference type="Proteomes" id="UP000327044"/>
    </source>
</evidence>
<dbReference type="InParanoid" id="A0A5N4A9L9"/>
<evidence type="ECO:0000313" key="2">
    <source>
        <dbReference type="EMBL" id="KAB0793948.1"/>
    </source>
</evidence>
<dbReference type="Proteomes" id="UP000327044">
    <property type="component" value="Unassembled WGS sequence"/>
</dbReference>
<evidence type="ECO:0000256" key="1">
    <source>
        <dbReference type="SAM" id="MobiDB-lite"/>
    </source>
</evidence>
<accession>A0A5N4A9L9</accession>
<name>A0A5N4A9L9_PHOPY</name>
<comment type="caution">
    <text evidence="2">The sequence shown here is derived from an EMBL/GenBank/DDBJ whole genome shotgun (WGS) entry which is preliminary data.</text>
</comment>
<dbReference type="AlphaFoldDB" id="A0A5N4A9L9"/>
<gene>
    <name evidence="2" type="ORF">PPYR_13568</name>
</gene>
<organism evidence="2 3">
    <name type="scientific">Photinus pyralis</name>
    <name type="common">Common eastern firefly</name>
    <name type="synonym">Lampyris pyralis</name>
    <dbReference type="NCBI Taxonomy" id="7054"/>
    <lineage>
        <taxon>Eukaryota</taxon>
        <taxon>Metazoa</taxon>
        <taxon>Ecdysozoa</taxon>
        <taxon>Arthropoda</taxon>
        <taxon>Hexapoda</taxon>
        <taxon>Insecta</taxon>
        <taxon>Pterygota</taxon>
        <taxon>Neoptera</taxon>
        <taxon>Endopterygota</taxon>
        <taxon>Coleoptera</taxon>
        <taxon>Polyphaga</taxon>
        <taxon>Elateriformia</taxon>
        <taxon>Elateroidea</taxon>
        <taxon>Lampyridae</taxon>
        <taxon>Lampyrinae</taxon>
        <taxon>Photinus</taxon>
    </lineage>
</organism>
<feature type="compositionally biased region" description="Low complexity" evidence="1">
    <location>
        <begin position="19"/>
        <end position="60"/>
    </location>
</feature>
<dbReference type="EMBL" id="VVIM01000009">
    <property type="protein sequence ID" value="KAB0793948.1"/>
    <property type="molecule type" value="Genomic_DNA"/>
</dbReference>
<proteinExistence type="predicted"/>
<reference evidence="2 3" key="1">
    <citation type="journal article" date="2018" name="Elife">
        <title>Firefly genomes illuminate parallel origins of bioluminescence in beetles.</title>
        <authorList>
            <person name="Fallon T.R."/>
            <person name="Lower S.E."/>
            <person name="Chang C.H."/>
            <person name="Bessho-Uehara M."/>
            <person name="Martin G.J."/>
            <person name="Bewick A.J."/>
            <person name="Behringer M."/>
            <person name="Debat H.J."/>
            <person name="Wong I."/>
            <person name="Day J.C."/>
            <person name="Suvorov A."/>
            <person name="Silva C.J."/>
            <person name="Stanger-Hall K.F."/>
            <person name="Hall D.W."/>
            <person name="Schmitz R.J."/>
            <person name="Nelson D.R."/>
            <person name="Lewis S.M."/>
            <person name="Shigenobu S."/>
            <person name="Bybee S.M."/>
            <person name="Larracuente A.M."/>
            <person name="Oba Y."/>
            <person name="Weng J.K."/>
        </authorList>
    </citation>
    <scope>NUCLEOTIDE SEQUENCE [LARGE SCALE GENOMIC DNA]</scope>
    <source>
        <strain evidence="2">1611_PpyrPB1</strain>
        <tissue evidence="2">Whole body</tissue>
    </source>
</reference>